<dbReference type="FunFam" id="3.30.70.270:FF:000001">
    <property type="entry name" value="Diguanylate cyclase domain protein"/>
    <property type="match status" value="1"/>
</dbReference>
<feature type="coiled-coil region" evidence="1">
    <location>
        <begin position="390"/>
        <end position="427"/>
    </location>
</feature>
<feature type="domain" description="GGDEF" evidence="3">
    <location>
        <begin position="455"/>
        <end position="593"/>
    </location>
</feature>
<dbReference type="InterPro" id="IPR029787">
    <property type="entry name" value="Nucleotide_cyclase"/>
</dbReference>
<dbReference type="CDD" id="cd01949">
    <property type="entry name" value="GGDEF"/>
    <property type="match status" value="1"/>
</dbReference>
<keyword evidence="1" id="KW-0175">Coiled coil</keyword>
<dbReference type="Pfam" id="PF00990">
    <property type="entry name" value="GGDEF"/>
    <property type="match status" value="1"/>
</dbReference>
<dbReference type="PANTHER" id="PTHR45138">
    <property type="entry name" value="REGULATORY COMPONENTS OF SENSORY TRANSDUCTION SYSTEM"/>
    <property type="match status" value="1"/>
</dbReference>
<dbReference type="PANTHER" id="PTHR45138:SF9">
    <property type="entry name" value="DIGUANYLATE CYCLASE DGCM-RELATED"/>
    <property type="match status" value="1"/>
</dbReference>
<reference evidence="4" key="2">
    <citation type="submission" date="2019-11" db="EMBL/GenBank/DDBJ databases">
        <title>Improved Assembly of Tolypothrix boutellei genome.</title>
        <authorList>
            <person name="Sarangi A.N."/>
            <person name="Mukherjee M."/>
            <person name="Ghosh S."/>
            <person name="Singh D."/>
            <person name="Das A."/>
            <person name="Kant S."/>
            <person name="Prusty A."/>
            <person name="Tripathy S."/>
        </authorList>
    </citation>
    <scope>NUCLEOTIDE SEQUENCE</scope>
    <source>
        <strain evidence="4">VB521301</strain>
    </source>
</reference>
<accession>A0A0C1R8C0</accession>
<keyword evidence="6" id="KW-1185">Reference proteome</keyword>
<dbReference type="EMBL" id="JHEG04000002">
    <property type="protein sequence ID" value="KAF3883841.1"/>
    <property type="molecule type" value="Genomic_DNA"/>
</dbReference>
<dbReference type="Gene3D" id="3.30.70.270">
    <property type="match status" value="1"/>
</dbReference>
<dbReference type="InterPro" id="IPR003018">
    <property type="entry name" value="GAF"/>
</dbReference>
<dbReference type="PROSITE" id="PS50046">
    <property type="entry name" value="PHYTOCHROME_2"/>
    <property type="match status" value="2"/>
</dbReference>
<dbReference type="InterPro" id="IPR050469">
    <property type="entry name" value="Diguanylate_Cyclase"/>
</dbReference>
<sequence>MLKQALSAIKKVSARLLCQLLGQPSISHLETQLQTQQVQIQQLEEQERALYRVISKIRASLELETIFRTATKETCKLLRIERIAVYRFHENWGGEFVSDFEFAEPGWDDVETLGKNTIWNDSYLQEYQGGRYRNNETLAVSDIYSTGFSQCHLEILEQFHIRAYATAPIFVGKKLWGILAAYQHSQPHEWKKLEIQFLSQIATQLGFAVKQAEFLAQAEQKAAELHKANQQQEILFNLVAEIRESLNLDTLFKTTVREIRKALRSDRVGIFQFDLESNYTSGAFVSENVLPDYDSTLATKVKDHCFGEKYADAYHQGRIQVLSDVYKSGLKDCHLRVLEQFQIKAQIIVPLMKGKTLWGLLCVHQCRSPREWTTSEIQFIRQLAAQFNVALEHSELLEQSRSQARQLERANQALELANSQLEKLSKLDALTKIANRRCFDEFLEQEWNRLTGTENYLSLILFDIDYFKDYNDCYGHLVGDECLIQVARAAKSVLKRPTDLLARYGGEEFIVVLPNTNKSGAIKVTQLIQRSIQKLNIPHTRKNDCQSIVTVSLGVAIQRPTSQSSAQSLIDAADKALYKAKEEGRNRWVCATKVYPQQYRQL</sequence>
<evidence type="ECO:0000259" key="2">
    <source>
        <dbReference type="PROSITE" id="PS50046"/>
    </source>
</evidence>
<dbReference type="GO" id="GO:1902201">
    <property type="term" value="P:negative regulation of bacterial-type flagellum-dependent cell motility"/>
    <property type="evidence" value="ECO:0007669"/>
    <property type="project" value="TreeGrafter"/>
</dbReference>
<evidence type="ECO:0000259" key="3">
    <source>
        <dbReference type="PROSITE" id="PS50887"/>
    </source>
</evidence>
<dbReference type="RefSeq" id="WP_038090116.1">
    <property type="nucleotide sequence ID" value="NZ_JHEG04000002.1"/>
</dbReference>
<evidence type="ECO:0000313" key="6">
    <source>
        <dbReference type="Proteomes" id="UP000029738"/>
    </source>
</evidence>
<evidence type="ECO:0000313" key="5">
    <source>
        <dbReference type="EMBL" id="KIE08510.1"/>
    </source>
</evidence>
<gene>
    <name evidence="5" type="ORF">DA73_0228535</name>
    <name evidence="4" type="ORF">DA73_0400039730</name>
</gene>
<dbReference type="SUPFAM" id="SSF55073">
    <property type="entry name" value="Nucleotide cyclase"/>
    <property type="match status" value="1"/>
</dbReference>
<dbReference type="STRING" id="1479485.DA73_0228535"/>
<reference evidence="5" key="1">
    <citation type="journal article" date="2015" name="Genome Announc.">
        <title>Draft Genome Sequence of Tolypothrix boutellei Strain VB521301.</title>
        <authorList>
            <person name="Chandrababunaidu M.M."/>
            <person name="Singh D."/>
            <person name="Sen D."/>
            <person name="Bhan S."/>
            <person name="Das S."/>
            <person name="Gupta A."/>
            <person name="Adhikary S.P."/>
            <person name="Tripathy S."/>
        </authorList>
    </citation>
    <scope>NUCLEOTIDE SEQUENCE</scope>
    <source>
        <strain evidence="5">VB521301</strain>
    </source>
</reference>
<dbReference type="OrthoDB" id="474548at2"/>
<dbReference type="GO" id="GO:0052621">
    <property type="term" value="F:diguanylate cyclase activity"/>
    <property type="evidence" value="ECO:0007669"/>
    <property type="project" value="TreeGrafter"/>
</dbReference>
<dbReference type="GO" id="GO:0005886">
    <property type="term" value="C:plasma membrane"/>
    <property type="evidence" value="ECO:0007669"/>
    <property type="project" value="TreeGrafter"/>
</dbReference>
<dbReference type="EMBL" id="JHEG02000058">
    <property type="protein sequence ID" value="KIE08510.1"/>
    <property type="molecule type" value="Genomic_DNA"/>
</dbReference>
<name>A0A0C1R8C0_9CYAN</name>
<dbReference type="PROSITE" id="PS50887">
    <property type="entry name" value="GGDEF"/>
    <property type="match status" value="1"/>
</dbReference>
<proteinExistence type="predicted"/>
<dbReference type="AlphaFoldDB" id="A0A0C1R8C0"/>
<dbReference type="InterPro" id="IPR043128">
    <property type="entry name" value="Rev_trsase/Diguanyl_cyclase"/>
</dbReference>
<protein>
    <submittedName>
        <fullName evidence="5">Diguanylate cyclase</fullName>
    </submittedName>
</protein>
<dbReference type="SMART" id="SM00267">
    <property type="entry name" value="GGDEF"/>
    <property type="match status" value="1"/>
</dbReference>
<organism evidence="5">
    <name type="scientific">Tolypothrix bouteillei VB521301</name>
    <dbReference type="NCBI Taxonomy" id="1479485"/>
    <lineage>
        <taxon>Bacteria</taxon>
        <taxon>Bacillati</taxon>
        <taxon>Cyanobacteriota</taxon>
        <taxon>Cyanophyceae</taxon>
        <taxon>Nostocales</taxon>
        <taxon>Tolypothrichaceae</taxon>
        <taxon>Tolypothrix</taxon>
    </lineage>
</organism>
<dbReference type="InterPro" id="IPR000160">
    <property type="entry name" value="GGDEF_dom"/>
</dbReference>
<dbReference type="InterPro" id="IPR029016">
    <property type="entry name" value="GAF-like_dom_sf"/>
</dbReference>
<dbReference type="SMART" id="SM00065">
    <property type="entry name" value="GAF"/>
    <property type="match status" value="2"/>
</dbReference>
<dbReference type="SUPFAM" id="SSF55781">
    <property type="entry name" value="GAF domain-like"/>
    <property type="match status" value="2"/>
</dbReference>
<feature type="domain" description="Phytochrome chromophore attachment site" evidence="2">
    <location>
        <begin position="247"/>
        <end position="386"/>
    </location>
</feature>
<evidence type="ECO:0000313" key="4">
    <source>
        <dbReference type="EMBL" id="KAF3883841.1"/>
    </source>
</evidence>
<dbReference type="Pfam" id="PF01590">
    <property type="entry name" value="GAF"/>
    <property type="match status" value="2"/>
</dbReference>
<dbReference type="InterPro" id="IPR016132">
    <property type="entry name" value="Phyto_chromo_attachment"/>
</dbReference>
<dbReference type="NCBIfam" id="TIGR00254">
    <property type="entry name" value="GGDEF"/>
    <property type="match status" value="1"/>
</dbReference>
<feature type="domain" description="Phytochrome chromophore attachment site" evidence="2">
    <location>
        <begin position="62"/>
        <end position="204"/>
    </location>
</feature>
<comment type="caution">
    <text evidence="5">The sequence shown here is derived from an EMBL/GenBank/DDBJ whole genome shotgun (WGS) entry which is preliminary data.</text>
</comment>
<dbReference type="Proteomes" id="UP000029738">
    <property type="component" value="Unassembled WGS sequence"/>
</dbReference>
<dbReference type="GO" id="GO:0043709">
    <property type="term" value="P:cell adhesion involved in single-species biofilm formation"/>
    <property type="evidence" value="ECO:0007669"/>
    <property type="project" value="TreeGrafter"/>
</dbReference>
<dbReference type="Gene3D" id="3.30.450.40">
    <property type="match status" value="2"/>
</dbReference>
<feature type="coiled-coil region" evidence="1">
    <location>
        <begin position="26"/>
        <end position="53"/>
    </location>
</feature>
<evidence type="ECO:0000256" key="1">
    <source>
        <dbReference type="SAM" id="Coils"/>
    </source>
</evidence>